<feature type="compositionally biased region" description="Basic and acidic residues" evidence="12">
    <location>
        <begin position="434"/>
        <end position="447"/>
    </location>
</feature>
<dbReference type="Pfam" id="PF21358">
    <property type="entry name" value="Ezh2_MCSS"/>
    <property type="match status" value="1"/>
</dbReference>
<dbReference type="CDD" id="cd19218">
    <property type="entry name" value="SET_EZH2"/>
    <property type="match status" value="1"/>
</dbReference>
<dbReference type="InterPro" id="IPR033467">
    <property type="entry name" value="Tesmin/TSO1-like_CXC"/>
</dbReference>
<feature type="region of interest" description="Disordered" evidence="12">
    <location>
        <begin position="185"/>
        <end position="304"/>
    </location>
</feature>
<keyword evidence="6" id="KW-0949">S-adenosyl-L-methionine</keyword>
<comment type="catalytic activity">
    <reaction evidence="11">
        <text>L-lysyl(27)-[histone H3] + 3 S-adenosyl-L-methionine = N(6),N(6),N(6)-trimethyl-L-lysyl(27)-[histone H3] + 3 S-adenosyl-L-homocysteine + 3 H(+)</text>
        <dbReference type="Rhea" id="RHEA:60292"/>
        <dbReference type="Rhea" id="RHEA-COMP:15535"/>
        <dbReference type="Rhea" id="RHEA-COMP:15548"/>
        <dbReference type="ChEBI" id="CHEBI:15378"/>
        <dbReference type="ChEBI" id="CHEBI:29969"/>
        <dbReference type="ChEBI" id="CHEBI:57856"/>
        <dbReference type="ChEBI" id="CHEBI:59789"/>
        <dbReference type="ChEBI" id="CHEBI:61961"/>
        <dbReference type="EC" id="2.1.1.356"/>
    </reaction>
</comment>
<dbReference type="PROSITE" id="PS51633">
    <property type="entry name" value="CXC"/>
    <property type="match status" value="1"/>
</dbReference>
<evidence type="ECO:0000256" key="6">
    <source>
        <dbReference type="ARBA" id="ARBA00022691"/>
    </source>
</evidence>
<dbReference type="GO" id="GO:0140951">
    <property type="term" value="F:histone H3K27 trimethyltransferase activity"/>
    <property type="evidence" value="ECO:0007669"/>
    <property type="project" value="UniProtKB-EC"/>
</dbReference>
<dbReference type="Gene3D" id="1.10.10.60">
    <property type="entry name" value="Homeodomain-like"/>
    <property type="match status" value="1"/>
</dbReference>
<keyword evidence="7" id="KW-0156">Chromatin regulator</keyword>
<evidence type="ECO:0000256" key="3">
    <source>
        <dbReference type="ARBA" id="ARBA00022491"/>
    </source>
</evidence>
<feature type="domain" description="CXC" evidence="14">
    <location>
        <begin position="578"/>
        <end position="680"/>
    </location>
</feature>
<evidence type="ECO:0000256" key="9">
    <source>
        <dbReference type="ARBA" id="ARBA00023163"/>
    </source>
</evidence>
<dbReference type="InterPro" id="IPR001005">
    <property type="entry name" value="SANT/Myb"/>
</dbReference>
<dbReference type="InterPro" id="IPR001214">
    <property type="entry name" value="SET_dom"/>
</dbReference>
<sequence length="832" mass="95164">MSKSKVSAEWKKRVKSEYMRLRQVKRFKRVDEVKVAWARNLRIMSESIEAQDSENNERARKPFWPPPATLPNHESLMKRAEVTYTDASGVVTTQQVPIRIINSVNPIPTMYTWAPTQKNFMVEDETVLHNIPYMGDEVLDQDGTFIEELIKNYDGKVHGDKEGGFIDDQLFVDLVHALMAFQTKEEVAEERRDREARNSKEEKEKEKEAKEKAASERKDREARNSKEDKEKAHSSKDKPEDRKDREARLSKEEKEKAVPTVMPFQSNDDLAEELKEPDTLKPTVEEVEKEKEKDKEKEKESEKAVLNDKQFPIFTIFQAISIQFPDKGTAQELREKYIELTSRSDPNALPPECTPNIDGPLAESVSREQTMHSFHTLFCRRCFKYDCFLHRLQACHPGPNLTKRKGPDLKPFSEPCGSSCYMLLEGMREKLAREKAAGEEDKGKTHAMDSPNDASSEDSNDSNRFQKGSNSNSSNSNWGNGQLKAPGDGAAEPAYNALGLTVGDIDSEWTGSDQSLFRALHKVFPSNYCAIAQVMLSKTCQQVYTYWINTGQEECRVEAELTPPRKKKKKHRLWSVHCRKIQLKKDSASHHVYNYTPCDHPNQPCDNMCPCLQSQNFCEKFCQCSSDCQNRFPGCRCKAQCNTKQCPCYLGVRECDPDLCSACGADAPHPHHHERPAARARPPQVFCKNVSVQRGLHKHLLLAPSDVAGWGIFLKDAAHKNEFISEYCGEIISQDEADRRGKVYDKYMCSFLFNLNNDFVVDATRKGNKIRFANHSINPNCYAKVMMVNGDHRIGIFAKRAIQPGEELFFDYRYGPTEQLKFVGIEREMEFL</sequence>
<evidence type="ECO:0000256" key="5">
    <source>
        <dbReference type="ARBA" id="ARBA00022679"/>
    </source>
</evidence>
<keyword evidence="4" id="KW-0489">Methyltransferase</keyword>
<name>A0A9R0EMN5_SPOFR</name>
<dbReference type="Gene3D" id="2.170.270.10">
    <property type="entry name" value="SET domain"/>
    <property type="match status" value="1"/>
</dbReference>
<dbReference type="GeneID" id="118272912"/>
<dbReference type="RefSeq" id="XP_035445531.1">
    <property type="nucleotide sequence ID" value="XM_035589638.2"/>
</dbReference>
<evidence type="ECO:0000256" key="1">
    <source>
        <dbReference type="ARBA" id="ARBA00004123"/>
    </source>
</evidence>
<evidence type="ECO:0000313" key="16">
    <source>
        <dbReference type="RefSeq" id="XP_035445531.1"/>
    </source>
</evidence>
<keyword evidence="10" id="KW-0539">Nucleus</keyword>
<dbReference type="Pfam" id="PF18264">
    <property type="entry name" value="preSET_CXC"/>
    <property type="match status" value="1"/>
</dbReference>
<evidence type="ECO:0000313" key="15">
    <source>
        <dbReference type="Proteomes" id="UP000829999"/>
    </source>
</evidence>
<evidence type="ECO:0000256" key="11">
    <source>
        <dbReference type="ARBA" id="ARBA00048568"/>
    </source>
</evidence>
<dbReference type="GO" id="GO:0032259">
    <property type="term" value="P:methylation"/>
    <property type="evidence" value="ECO:0007669"/>
    <property type="project" value="UniProtKB-KW"/>
</dbReference>
<evidence type="ECO:0000256" key="10">
    <source>
        <dbReference type="ARBA" id="ARBA00023242"/>
    </source>
</evidence>
<dbReference type="PANTHER" id="PTHR45747:SF4">
    <property type="entry name" value="HISTONE-LYSINE N-METHYLTRANSFERASE E(Z)"/>
    <property type="match status" value="1"/>
</dbReference>
<dbReference type="FunFam" id="2.170.270.10:FF:000001">
    <property type="entry name" value="Putative histone-lysine N-methyltransferase EZH2"/>
    <property type="match status" value="1"/>
</dbReference>
<reference evidence="16" key="1">
    <citation type="submission" date="2025-08" db="UniProtKB">
        <authorList>
            <consortium name="RefSeq"/>
        </authorList>
    </citation>
    <scope>IDENTIFICATION</scope>
    <source>
        <tissue evidence="16">Whole larval tissue</tissue>
    </source>
</reference>
<dbReference type="PROSITE" id="PS50280">
    <property type="entry name" value="SET"/>
    <property type="match status" value="1"/>
</dbReference>
<dbReference type="SUPFAM" id="SSF82199">
    <property type="entry name" value="SET domain"/>
    <property type="match status" value="1"/>
</dbReference>
<dbReference type="GO" id="GO:0031507">
    <property type="term" value="P:heterochromatin formation"/>
    <property type="evidence" value="ECO:0007669"/>
    <property type="project" value="TreeGrafter"/>
</dbReference>
<dbReference type="InterPro" id="IPR041355">
    <property type="entry name" value="Pre-SET_CXC"/>
</dbReference>
<comment type="subcellular location">
    <subcellularLocation>
        <location evidence="1">Nucleus</location>
    </subcellularLocation>
</comment>
<dbReference type="InterPro" id="IPR045318">
    <property type="entry name" value="EZH1/2-like"/>
</dbReference>
<dbReference type="AlphaFoldDB" id="A0A9R0EMN5"/>
<dbReference type="InterPro" id="IPR026489">
    <property type="entry name" value="CXC_dom"/>
</dbReference>
<keyword evidence="9" id="KW-0804">Transcription</keyword>
<dbReference type="SMART" id="SM00317">
    <property type="entry name" value="SET"/>
    <property type="match status" value="1"/>
</dbReference>
<gene>
    <name evidence="16" type="primary">LOC118272912</name>
</gene>
<dbReference type="Proteomes" id="UP000829999">
    <property type="component" value="Chromosome 4"/>
</dbReference>
<evidence type="ECO:0000256" key="7">
    <source>
        <dbReference type="ARBA" id="ARBA00022853"/>
    </source>
</evidence>
<evidence type="ECO:0000259" key="14">
    <source>
        <dbReference type="PROSITE" id="PS51633"/>
    </source>
</evidence>
<dbReference type="CDD" id="cd00167">
    <property type="entry name" value="SANT"/>
    <property type="match status" value="1"/>
</dbReference>
<evidence type="ECO:0000256" key="2">
    <source>
        <dbReference type="ARBA" id="ARBA00012186"/>
    </source>
</evidence>
<keyword evidence="8" id="KW-0805">Transcription regulation</keyword>
<dbReference type="Pfam" id="PF18118">
    <property type="entry name" value="PRC2_HTH_1"/>
    <property type="match status" value="1"/>
</dbReference>
<dbReference type="CTD" id="39203"/>
<proteinExistence type="predicted"/>
<keyword evidence="5" id="KW-0808">Transferase</keyword>
<accession>A0A9R0EMN5</accession>
<feature type="compositionally biased region" description="Low complexity" evidence="12">
    <location>
        <begin position="468"/>
        <end position="481"/>
    </location>
</feature>
<dbReference type="GO" id="GO:0003682">
    <property type="term" value="F:chromatin binding"/>
    <property type="evidence" value="ECO:0007669"/>
    <property type="project" value="TreeGrafter"/>
</dbReference>
<evidence type="ECO:0000256" key="12">
    <source>
        <dbReference type="SAM" id="MobiDB-lite"/>
    </source>
</evidence>
<dbReference type="SMART" id="SM00717">
    <property type="entry name" value="SANT"/>
    <property type="match status" value="1"/>
</dbReference>
<feature type="compositionally biased region" description="Basic and acidic residues" evidence="12">
    <location>
        <begin position="272"/>
        <end position="304"/>
    </location>
</feature>
<dbReference type="Pfam" id="PF00856">
    <property type="entry name" value="SET"/>
    <property type="match status" value="1"/>
</dbReference>
<keyword evidence="3" id="KW-0678">Repressor</keyword>
<dbReference type="InterPro" id="IPR048358">
    <property type="entry name" value="EZH1/2_MCSS"/>
</dbReference>
<evidence type="ECO:0000256" key="4">
    <source>
        <dbReference type="ARBA" id="ARBA00022603"/>
    </source>
</evidence>
<feature type="region of interest" description="Disordered" evidence="12">
    <location>
        <begin position="434"/>
        <end position="490"/>
    </location>
</feature>
<dbReference type="InterPro" id="IPR009057">
    <property type="entry name" value="Homeodomain-like_sf"/>
</dbReference>
<dbReference type="EC" id="2.1.1.356" evidence="2"/>
<dbReference type="InterPro" id="IPR046341">
    <property type="entry name" value="SET_dom_sf"/>
</dbReference>
<dbReference type="SUPFAM" id="SSF46689">
    <property type="entry name" value="Homeodomain-like"/>
    <property type="match status" value="1"/>
</dbReference>
<evidence type="ECO:0000259" key="13">
    <source>
        <dbReference type="PROSITE" id="PS50280"/>
    </source>
</evidence>
<evidence type="ECO:0000256" key="8">
    <source>
        <dbReference type="ARBA" id="ARBA00023015"/>
    </source>
</evidence>
<dbReference type="InterPro" id="IPR041343">
    <property type="entry name" value="PRC2_HTH_1"/>
</dbReference>
<dbReference type="InterPro" id="IPR044439">
    <property type="entry name" value="EZH2_SET"/>
</dbReference>
<dbReference type="PANTHER" id="PTHR45747">
    <property type="entry name" value="HISTONE-LYSINE N-METHYLTRANSFERASE E(Z)"/>
    <property type="match status" value="1"/>
</dbReference>
<feature type="domain" description="SET" evidence="13">
    <location>
        <begin position="698"/>
        <end position="813"/>
    </location>
</feature>
<organism evidence="15 16">
    <name type="scientific">Spodoptera frugiperda</name>
    <name type="common">Fall armyworm</name>
    <dbReference type="NCBI Taxonomy" id="7108"/>
    <lineage>
        <taxon>Eukaryota</taxon>
        <taxon>Metazoa</taxon>
        <taxon>Ecdysozoa</taxon>
        <taxon>Arthropoda</taxon>
        <taxon>Hexapoda</taxon>
        <taxon>Insecta</taxon>
        <taxon>Pterygota</taxon>
        <taxon>Neoptera</taxon>
        <taxon>Endopterygota</taxon>
        <taxon>Lepidoptera</taxon>
        <taxon>Glossata</taxon>
        <taxon>Ditrysia</taxon>
        <taxon>Noctuoidea</taxon>
        <taxon>Noctuidae</taxon>
        <taxon>Amphipyrinae</taxon>
        <taxon>Spodoptera</taxon>
    </lineage>
</organism>
<dbReference type="GO" id="GO:0035098">
    <property type="term" value="C:ESC/E(Z) complex"/>
    <property type="evidence" value="ECO:0007669"/>
    <property type="project" value="TreeGrafter"/>
</dbReference>
<feature type="compositionally biased region" description="Basic and acidic residues" evidence="12">
    <location>
        <begin position="185"/>
        <end position="257"/>
    </location>
</feature>
<protein>
    <recommendedName>
        <fullName evidence="2">[histone H3]-lysine(27) N-trimethyltransferase</fullName>
        <ecNumber evidence="2">2.1.1.356</ecNumber>
    </recommendedName>
</protein>
<keyword evidence="15" id="KW-1185">Reference proteome</keyword>
<dbReference type="SMART" id="SM01114">
    <property type="entry name" value="CXC"/>
    <property type="match status" value="1"/>
</dbReference>
<dbReference type="OrthoDB" id="6141102at2759"/>